<keyword evidence="1" id="KW-0677">Repeat</keyword>
<keyword evidence="2" id="KW-0040">ANK repeat</keyword>
<dbReference type="OrthoDB" id="3534805at2759"/>
<organism evidence="4 5">
    <name type="scientific">Sclerotinia sclerotiorum (strain ATCC 18683 / 1980 / Ss-1)</name>
    <name type="common">White mold</name>
    <name type="synonym">Whetzelinia sclerotiorum</name>
    <dbReference type="NCBI Taxonomy" id="665079"/>
    <lineage>
        <taxon>Eukaryota</taxon>
        <taxon>Fungi</taxon>
        <taxon>Dikarya</taxon>
        <taxon>Ascomycota</taxon>
        <taxon>Pezizomycotina</taxon>
        <taxon>Leotiomycetes</taxon>
        <taxon>Helotiales</taxon>
        <taxon>Sclerotiniaceae</taxon>
        <taxon>Sclerotinia</taxon>
    </lineage>
</organism>
<dbReference type="InterPro" id="IPR002110">
    <property type="entry name" value="Ankyrin_rpt"/>
</dbReference>
<accession>A0A1D9Q3V4</accession>
<dbReference type="InterPro" id="IPR036770">
    <property type="entry name" value="Ankyrin_rpt-contain_sf"/>
</dbReference>
<evidence type="ECO:0000256" key="3">
    <source>
        <dbReference type="SAM" id="MobiDB-lite"/>
    </source>
</evidence>
<evidence type="ECO:0000256" key="1">
    <source>
        <dbReference type="ARBA" id="ARBA00022737"/>
    </source>
</evidence>
<sequence length="242" mass="26972">MVEILIAAGMDINSMDYFDQPTLFSAISSKSLTDELRIKLLPDGNNLNQCPREGNLLIELSLGFLSAARELLARVPAERMHQYVNYVSLRGTALYCAVTSSAEQSPEMVKLLIEHGAGLKIAKPSHGTPLMGACYFGRYEMVALLLKTGARTTCKKADGTEVTAVIEARLHPEIVSLLKSFEERGFEALDEPKPARIANMSRVEECVKRIAEEKEMKRKNRNEEEKGNDKKEKKEIEGERGI</sequence>
<protein>
    <submittedName>
        <fullName evidence="4">Uncharacterized protein</fullName>
    </submittedName>
</protein>
<evidence type="ECO:0000256" key="2">
    <source>
        <dbReference type="ARBA" id="ARBA00023043"/>
    </source>
</evidence>
<dbReference type="AlphaFoldDB" id="A0A1D9Q3V4"/>
<reference evidence="5" key="1">
    <citation type="journal article" date="2017" name="Genome Biol. Evol.">
        <title>The complete genome sequence of the phytopathogenic fungus Sclerotinia sclerotiorum reveals insights into the genome architecture of broad host range pathogens.</title>
        <authorList>
            <person name="Derbyshire M."/>
            <person name="Denton-Giles M."/>
            <person name="Hegedus D."/>
            <person name="Seifbarghy S."/>
            <person name="Rollins J."/>
            <person name="van Kan J."/>
            <person name="Seidl M.F."/>
            <person name="Faino L."/>
            <person name="Mbengue M."/>
            <person name="Navaud O."/>
            <person name="Raffaele S."/>
            <person name="Hammond-Kosack K."/>
            <person name="Heard S."/>
            <person name="Oliver R."/>
        </authorList>
    </citation>
    <scope>NUCLEOTIDE SEQUENCE [LARGE SCALE GENOMIC DNA]</scope>
    <source>
        <strain evidence="5">ATCC 18683 / 1980 / Ss-1</strain>
    </source>
</reference>
<dbReference type="PANTHER" id="PTHR24189">
    <property type="entry name" value="MYOTROPHIN"/>
    <property type="match status" value="1"/>
</dbReference>
<feature type="region of interest" description="Disordered" evidence="3">
    <location>
        <begin position="212"/>
        <end position="242"/>
    </location>
</feature>
<dbReference type="Proteomes" id="UP000177798">
    <property type="component" value="Chromosome 5"/>
</dbReference>
<dbReference type="InterPro" id="IPR050745">
    <property type="entry name" value="Multifunctional_regulatory"/>
</dbReference>
<dbReference type="EMBL" id="CP017818">
    <property type="protein sequence ID" value="APA09492.1"/>
    <property type="molecule type" value="Genomic_DNA"/>
</dbReference>
<dbReference type="Gene3D" id="1.25.40.20">
    <property type="entry name" value="Ankyrin repeat-containing domain"/>
    <property type="match status" value="1"/>
</dbReference>
<evidence type="ECO:0000313" key="5">
    <source>
        <dbReference type="Proteomes" id="UP000177798"/>
    </source>
</evidence>
<dbReference type="VEuPathDB" id="FungiDB:sscle_05g042620"/>
<gene>
    <name evidence="4" type="ORF">sscle_05g042620</name>
</gene>
<evidence type="ECO:0000313" key="4">
    <source>
        <dbReference type="EMBL" id="APA09492.1"/>
    </source>
</evidence>
<dbReference type="SMART" id="SM00248">
    <property type="entry name" value="ANK"/>
    <property type="match status" value="2"/>
</dbReference>
<dbReference type="SUPFAM" id="SSF48403">
    <property type="entry name" value="Ankyrin repeat"/>
    <property type="match status" value="1"/>
</dbReference>
<dbReference type="Pfam" id="PF12796">
    <property type="entry name" value="Ank_2"/>
    <property type="match status" value="1"/>
</dbReference>
<proteinExistence type="predicted"/>
<name>A0A1D9Q3V4_SCLS1</name>